<accession>A0ABR3JY92</accession>
<evidence type="ECO:0000313" key="2">
    <source>
        <dbReference type="Proteomes" id="UP001556367"/>
    </source>
</evidence>
<evidence type="ECO:0000313" key="1">
    <source>
        <dbReference type="EMBL" id="KAL0960807.1"/>
    </source>
</evidence>
<comment type="caution">
    <text evidence="1">The sequence shown here is derived from an EMBL/GenBank/DDBJ whole genome shotgun (WGS) entry which is preliminary data.</text>
</comment>
<protein>
    <submittedName>
        <fullName evidence="1">Uncharacterized protein</fullName>
    </submittedName>
</protein>
<reference evidence="2" key="1">
    <citation type="submission" date="2024-06" db="EMBL/GenBank/DDBJ databases">
        <title>Multi-omics analyses provide insights into the biosynthesis of the anticancer antibiotic pleurotin in Hohenbuehelia grisea.</title>
        <authorList>
            <person name="Weaver J.A."/>
            <person name="Alberti F."/>
        </authorList>
    </citation>
    <scope>NUCLEOTIDE SEQUENCE [LARGE SCALE GENOMIC DNA]</scope>
    <source>
        <strain evidence="2">T-177</strain>
    </source>
</reference>
<gene>
    <name evidence="1" type="ORF">HGRIS_005823</name>
</gene>
<name>A0ABR3JY92_9AGAR</name>
<dbReference type="EMBL" id="JASNQZ010000001">
    <property type="protein sequence ID" value="KAL0960807.1"/>
    <property type="molecule type" value="Genomic_DNA"/>
</dbReference>
<organism evidence="1 2">
    <name type="scientific">Hohenbuehelia grisea</name>
    <dbReference type="NCBI Taxonomy" id="104357"/>
    <lineage>
        <taxon>Eukaryota</taxon>
        <taxon>Fungi</taxon>
        <taxon>Dikarya</taxon>
        <taxon>Basidiomycota</taxon>
        <taxon>Agaricomycotina</taxon>
        <taxon>Agaricomycetes</taxon>
        <taxon>Agaricomycetidae</taxon>
        <taxon>Agaricales</taxon>
        <taxon>Pleurotineae</taxon>
        <taxon>Pleurotaceae</taxon>
        <taxon>Hohenbuehelia</taxon>
    </lineage>
</organism>
<sequence length="124" mass="13190">MLFSQKSSLRSVSGNISLALTVNHHLDTGTLPAALPSNLRFPDEVDVVSTARISLKLSGVHNQQRVSSEVLATSALVGHLVKYLRVNATKLGLAAVSDADFDDNDGALQSMRSLIAPIESGTRH</sequence>
<dbReference type="Proteomes" id="UP001556367">
    <property type="component" value="Unassembled WGS sequence"/>
</dbReference>
<proteinExistence type="predicted"/>
<keyword evidence="2" id="KW-1185">Reference proteome</keyword>